<comment type="caution">
    <text evidence="1">The sequence shown here is derived from an EMBL/GenBank/DDBJ whole genome shotgun (WGS) entry which is preliminary data.</text>
</comment>
<dbReference type="EMBL" id="BGZK01000885">
    <property type="protein sequence ID" value="GBP63997.1"/>
    <property type="molecule type" value="Genomic_DNA"/>
</dbReference>
<dbReference type="AlphaFoldDB" id="A0A4C1XP11"/>
<accession>A0A4C1XP11</accession>
<evidence type="ECO:0000313" key="1">
    <source>
        <dbReference type="EMBL" id="GBP63997.1"/>
    </source>
</evidence>
<name>A0A4C1XP11_EUMVA</name>
<evidence type="ECO:0000313" key="2">
    <source>
        <dbReference type="Proteomes" id="UP000299102"/>
    </source>
</evidence>
<gene>
    <name evidence="1" type="ORF">EVAR_43013_1</name>
</gene>
<sequence>MCTNESSTEQDTFHSFPEAILDRHMKKSVSFLFEGQLIVTVTALKSKSWEQKDRECGSDRKTGQACWVLGEFDKKSIGDVPVPAARAHPNERAKVVVKSPSRKCAASKNGIGRPHRLAGGERSFTRIPRGVSKSKMGLGTESKAGTGSEIENETGVEIECGIGIRIESLIGIEILKMKELFALGLVQSEL</sequence>
<organism evidence="1 2">
    <name type="scientific">Eumeta variegata</name>
    <name type="common">Bagworm moth</name>
    <name type="synonym">Eumeta japonica</name>
    <dbReference type="NCBI Taxonomy" id="151549"/>
    <lineage>
        <taxon>Eukaryota</taxon>
        <taxon>Metazoa</taxon>
        <taxon>Ecdysozoa</taxon>
        <taxon>Arthropoda</taxon>
        <taxon>Hexapoda</taxon>
        <taxon>Insecta</taxon>
        <taxon>Pterygota</taxon>
        <taxon>Neoptera</taxon>
        <taxon>Endopterygota</taxon>
        <taxon>Lepidoptera</taxon>
        <taxon>Glossata</taxon>
        <taxon>Ditrysia</taxon>
        <taxon>Tineoidea</taxon>
        <taxon>Psychidae</taxon>
        <taxon>Oiketicinae</taxon>
        <taxon>Eumeta</taxon>
    </lineage>
</organism>
<keyword evidence="2" id="KW-1185">Reference proteome</keyword>
<reference evidence="1 2" key="1">
    <citation type="journal article" date="2019" name="Commun. Biol.">
        <title>The bagworm genome reveals a unique fibroin gene that provides high tensile strength.</title>
        <authorList>
            <person name="Kono N."/>
            <person name="Nakamura H."/>
            <person name="Ohtoshi R."/>
            <person name="Tomita M."/>
            <person name="Numata K."/>
            <person name="Arakawa K."/>
        </authorList>
    </citation>
    <scope>NUCLEOTIDE SEQUENCE [LARGE SCALE GENOMIC DNA]</scope>
</reference>
<protein>
    <submittedName>
        <fullName evidence="1">Uncharacterized protein</fullName>
    </submittedName>
</protein>
<dbReference type="Proteomes" id="UP000299102">
    <property type="component" value="Unassembled WGS sequence"/>
</dbReference>
<proteinExistence type="predicted"/>